<name>A0ACA9KG96_9GLOM</name>
<evidence type="ECO:0000313" key="1">
    <source>
        <dbReference type="EMBL" id="CAG8471103.1"/>
    </source>
</evidence>
<keyword evidence="2" id="KW-1185">Reference proteome</keyword>
<dbReference type="EMBL" id="CAJVQC010000454">
    <property type="protein sequence ID" value="CAG8471103.1"/>
    <property type="molecule type" value="Genomic_DNA"/>
</dbReference>
<accession>A0ACA9KG96</accession>
<sequence length="43" mass="5310">MLIVIFVLYDDLRIFLYYRNVSHDLQLQTFDEYPNQDLEVNEN</sequence>
<proteinExistence type="predicted"/>
<evidence type="ECO:0000313" key="2">
    <source>
        <dbReference type="Proteomes" id="UP000789920"/>
    </source>
</evidence>
<gene>
    <name evidence="1" type="ORF">RPERSI_LOCUS584</name>
</gene>
<comment type="caution">
    <text evidence="1">The sequence shown here is derived from an EMBL/GenBank/DDBJ whole genome shotgun (WGS) entry which is preliminary data.</text>
</comment>
<protein>
    <submittedName>
        <fullName evidence="1">19281_t:CDS:1</fullName>
    </submittedName>
</protein>
<dbReference type="Proteomes" id="UP000789920">
    <property type="component" value="Unassembled WGS sequence"/>
</dbReference>
<organism evidence="1 2">
    <name type="scientific">Racocetra persica</name>
    <dbReference type="NCBI Taxonomy" id="160502"/>
    <lineage>
        <taxon>Eukaryota</taxon>
        <taxon>Fungi</taxon>
        <taxon>Fungi incertae sedis</taxon>
        <taxon>Mucoromycota</taxon>
        <taxon>Glomeromycotina</taxon>
        <taxon>Glomeromycetes</taxon>
        <taxon>Diversisporales</taxon>
        <taxon>Gigasporaceae</taxon>
        <taxon>Racocetra</taxon>
    </lineage>
</organism>
<reference evidence="1" key="1">
    <citation type="submission" date="2021-06" db="EMBL/GenBank/DDBJ databases">
        <authorList>
            <person name="Kallberg Y."/>
            <person name="Tangrot J."/>
            <person name="Rosling A."/>
        </authorList>
    </citation>
    <scope>NUCLEOTIDE SEQUENCE</scope>
    <source>
        <strain evidence="1">MA461A</strain>
    </source>
</reference>